<comment type="caution">
    <text evidence="2">The sequence shown here is derived from an EMBL/GenBank/DDBJ whole genome shotgun (WGS) entry which is preliminary data.</text>
</comment>
<dbReference type="Proteomes" id="UP001177023">
    <property type="component" value="Unassembled WGS sequence"/>
</dbReference>
<feature type="region of interest" description="Disordered" evidence="1">
    <location>
        <begin position="205"/>
        <end position="239"/>
    </location>
</feature>
<reference evidence="2" key="1">
    <citation type="submission" date="2023-06" db="EMBL/GenBank/DDBJ databases">
        <authorList>
            <person name="Delattre M."/>
        </authorList>
    </citation>
    <scope>NUCLEOTIDE SEQUENCE</scope>
    <source>
        <strain evidence="2">AF72</strain>
    </source>
</reference>
<feature type="compositionally biased region" description="Basic and acidic residues" evidence="1">
    <location>
        <begin position="205"/>
        <end position="218"/>
    </location>
</feature>
<evidence type="ECO:0000256" key="1">
    <source>
        <dbReference type="SAM" id="MobiDB-lite"/>
    </source>
</evidence>
<feature type="region of interest" description="Disordered" evidence="1">
    <location>
        <begin position="424"/>
        <end position="451"/>
    </location>
</feature>
<organism evidence="2 3">
    <name type="scientific">Mesorhabditis spiculigera</name>
    <dbReference type="NCBI Taxonomy" id="96644"/>
    <lineage>
        <taxon>Eukaryota</taxon>
        <taxon>Metazoa</taxon>
        <taxon>Ecdysozoa</taxon>
        <taxon>Nematoda</taxon>
        <taxon>Chromadorea</taxon>
        <taxon>Rhabditida</taxon>
        <taxon>Rhabditina</taxon>
        <taxon>Rhabditomorpha</taxon>
        <taxon>Rhabditoidea</taxon>
        <taxon>Rhabditidae</taxon>
        <taxon>Mesorhabditinae</taxon>
        <taxon>Mesorhabditis</taxon>
    </lineage>
</organism>
<feature type="compositionally biased region" description="Basic and acidic residues" evidence="1">
    <location>
        <begin position="156"/>
        <end position="174"/>
    </location>
</feature>
<feature type="compositionally biased region" description="Basic and acidic residues" evidence="1">
    <location>
        <begin position="442"/>
        <end position="451"/>
    </location>
</feature>
<accession>A0AA36GE24</accession>
<evidence type="ECO:0000313" key="2">
    <source>
        <dbReference type="EMBL" id="CAJ0581915.1"/>
    </source>
</evidence>
<name>A0AA36GE24_9BILA</name>
<sequence>MGFNKDTIAHSGQLDIYKTSFLSNKWKSRDCPNYKNVIFPPLPPYRKRELLLGLHDRKASKILWIHFNTMDRMREWLKVMGDLLEKSKPSGSRVPLKHFQISNGNARSYEPNKARFSGYDVDSNIFLYLLFACGENHEHHHHHGTDDGHHHHHHGHNNDNTHHHHHGNNEDNHHHEHHAHHNTHHHHDHNSSTTIEAVTVHSTTHDLSDFGGSYRKEPNGNVSYARQPPPPPTACQNRRDGQGIVVTNQPTATSYVHKLQCPQRVNRQARLDRPLALSRKVGLPKSLAFPVRPDKTRCRSLTPCECNCVATNRGSVEVPITSEFYKIVSMDRERVYRKDKTDGRPLIPCECNCVGENCSSVEVPITCEFYKLVLMTRCSIPKRTMPAKETIEEKCSRLGAEGWRAQNQRVAYIVLQARAHPIRPSIPPKAQRETGKLVSAAEKAKSYEKKK</sequence>
<keyword evidence="3" id="KW-1185">Reference proteome</keyword>
<dbReference type="EMBL" id="CATQJA010002664">
    <property type="protein sequence ID" value="CAJ0581915.1"/>
    <property type="molecule type" value="Genomic_DNA"/>
</dbReference>
<dbReference type="AlphaFoldDB" id="A0AA36GE24"/>
<feature type="compositionally biased region" description="Basic residues" evidence="1">
    <location>
        <begin position="175"/>
        <end position="188"/>
    </location>
</feature>
<feature type="region of interest" description="Disordered" evidence="1">
    <location>
        <begin position="138"/>
        <end position="193"/>
    </location>
</feature>
<protein>
    <submittedName>
        <fullName evidence="2">Uncharacterized protein</fullName>
    </submittedName>
</protein>
<evidence type="ECO:0000313" key="3">
    <source>
        <dbReference type="Proteomes" id="UP001177023"/>
    </source>
</evidence>
<proteinExistence type="predicted"/>
<gene>
    <name evidence="2" type="ORF">MSPICULIGERA_LOCUS20064</name>
</gene>
<feature type="non-terminal residue" evidence="2">
    <location>
        <position position="1"/>
    </location>
</feature>